<feature type="compositionally biased region" description="Low complexity" evidence="1">
    <location>
        <begin position="41"/>
        <end position="50"/>
    </location>
</feature>
<reference evidence="3" key="1">
    <citation type="submission" date="2020-05" db="EMBL/GenBank/DDBJ databases">
        <title>Mycena genomes resolve the evolution of fungal bioluminescence.</title>
        <authorList>
            <person name="Tsai I.J."/>
        </authorList>
    </citation>
    <scope>NUCLEOTIDE SEQUENCE</scope>
    <source>
        <strain evidence="3">CCC161011</strain>
    </source>
</reference>
<proteinExistence type="predicted"/>
<keyword evidence="2" id="KW-0472">Membrane</keyword>
<protein>
    <submittedName>
        <fullName evidence="3">Uncharacterized protein</fullName>
    </submittedName>
</protein>
<dbReference type="OrthoDB" id="3043899at2759"/>
<dbReference type="EMBL" id="JACAZI010000051">
    <property type="protein sequence ID" value="KAF7325400.1"/>
    <property type="molecule type" value="Genomic_DNA"/>
</dbReference>
<comment type="caution">
    <text evidence="3">The sequence shown here is derived from an EMBL/GenBank/DDBJ whole genome shotgun (WGS) entry which is preliminary data.</text>
</comment>
<feature type="transmembrane region" description="Helical" evidence="2">
    <location>
        <begin position="57"/>
        <end position="81"/>
    </location>
</feature>
<dbReference type="AlphaFoldDB" id="A0A8H6TU38"/>
<keyword evidence="4" id="KW-1185">Reference proteome</keyword>
<sequence>MTFNPYADVEPSSPPFSPQPPLSPNRAVKEKNPYRTNTSELKTLPTLPSQPTPTHEIGYYPASLCVLVVWIVFVILLLWLLESAVRHGPQSLSQPWAYTTLPGLLITVFAQGHGAITAMHLSRVSVSALHSARTSPSTWAEVFWISDRAWQGPVGMLSTFLAASRLRVRTSTHFILCAVTCLTALVTPIILSRAYPIRTITVDEDTTITPFALSTERMGALDAYGEIATGSGAWTTALSVSETYNSSVYLPPGASRNDDPLDFFFGGNVQGKTARLPGLRLSGHAGDQGQSYTQPSLEEMATGFWRGVSYNVAGLGLLSRANDTSYAAVQSGQTAVYVRQRDFAASAYALLAVWLLPTRGDHSAQLQADVWGQLRQLYHCKACAG</sequence>
<feature type="compositionally biased region" description="Pro residues" evidence="1">
    <location>
        <begin position="12"/>
        <end position="23"/>
    </location>
</feature>
<evidence type="ECO:0000313" key="3">
    <source>
        <dbReference type="EMBL" id="KAF7325400.1"/>
    </source>
</evidence>
<evidence type="ECO:0000256" key="1">
    <source>
        <dbReference type="SAM" id="MobiDB-lite"/>
    </source>
</evidence>
<name>A0A8H6TU38_9AGAR</name>
<dbReference type="Proteomes" id="UP000620124">
    <property type="component" value="Unassembled WGS sequence"/>
</dbReference>
<gene>
    <name evidence="3" type="ORF">MVEN_02629400</name>
</gene>
<evidence type="ECO:0000256" key="2">
    <source>
        <dbReference type="SAM" id="Phobius"/>
    </source>
</evidence>
<accession>A0A8H6TU38</accession>
<feature type="region of interest" description="Disordered" evidence="1">
    <location>
        <begin position="1"/>
        <end position="50"/>
    </location>
</feature>
<feature type="transmembrane region" description="Helical" evidence="2">
    <location>
        <begin position="174"/>
        <end position="191"/>
    </location>
</feature>
<organism evidence="3 4">
    <name type="scientific">Mycena venus</name>
    <dbReference type="NCBI Taxonomy" id="2733690"/>
    <lineage>
        <taxon>Eukaryota</taxon>
        <taxon>Fungi</taxon>
        <taxon>Dikarya</taxon>
        <taxon>Basidiomycota</taxon>
        <taxon>Agaricomycotina</taxon>
        <taxon>Agaricomycetes</taxon>
        <taxon>Agaricomycetidae</taxon>
        <taxon>Agaricales</taxon>
        <taxon>Marasmiineae</taxon>
        <taxon>Mycenaceae</taxon>
        <taxon>Mycena</taxon>
    </lineage>
</organism>
<evidence type="ECO:0000313" key="4">
    <source>
        <dbReference type="Proteomes" id="UP000620124"/>
    </source>
</evidence>
<keyword evidence="2" id="KW-1133">Transmembrane helix</keyword>
<keyword evidence="2" id="KW-0812">Transmembrane</keyword>